<evidence type="ECO:0000313" key="3">
    <source>
        <dbReference type="Proteomes" id="UP001149140"/>
    </source>
</evidence>
<organism evidence="2 3">
    <name type="scientific">Solirubrobacter ginsenosidimutans</name>
    <dbReference type="NCBI Taxonomy" id="490573"/>
    <lineage>
        <taxon>Bacteria</taxon>
        <taxon>Bacillati</taxon>
        <taxon>Actinomycetota</taxon>
        <taxon>Thermoleophilia</taxon>
        <taxon>Solirubrobacterales</taxon>
        <taxon>Solirubrobacteraceae</taxon>
        <taxon>Solirubrobacter</taxon>
    </lineage>
</organism>
<evidence type="ECO:0000256" key="1">
    <source>
        <dbReference type="SAM" id="Phobius"/>
    </source>
</evidence>
<comment type="caution">
    <text evidence="2">The sequence shown here is derived from an EMBL/GenBank/DDBJ whole genome shotgun (WGS) entry which is preliminary data.</text>
</comment>
<keyword evidence="3" id="KW-1185">Reference proteome</keyword>
<keyword evidence="1" id="KW-0472">Membrane</keyword>
<dbReference type="InterPro" id="IPR025333">
    <property type="entry name" value="DUF4239"/>
</dbReference>
<gene>
    <name evidence="2" type="ORF">OM076_07620</name>
</gene>
<dbReference type="Pfam" id="PF14023">
    <property type="entry name" value="Bestrophin-like"/>
    <property type="match status" value="1"/>
</dbReference>
<evidence type="ECO:0000313" key="2">
    <source>
        <dbReference type="EMBL" id="MDA0160125.1"/>
    </source>
</evidence>
<proteinExistence type="predicted"/>
<dbReference type="AlphaFoldDB" id="A0A9X3RYV1"/>
<dbReference type="Proteomes" id="UP001149140">
    <property type="component" value="Unassembled WGS sequence"/>
</dbReference>
<feature type="transmembrane region" description="Helical" evidence="1">
    <location>
        <begin position="161"/>
        <end position="181"/>
    </location>
</feature>
<keyword evidence="1" id="KW-1133">Transmembrane helix</keyword>
<dbReference type="RefSeq" id="WP_270038892.1">
    <property type="nucleotide sequence ID" value="NZ_JAPDOD010000004.1"/>
</dbReference>
<name>A0A9X3RYV1_9ACTN</name>
<protein>
    <submittedName>
        <fullName evidence="2">DUF4239 domain-containing protein</fullName>
    </submittedName>
</protein>
<feature type="transmembrane region" description="Helical" evidence="1">
    <location>
        <begin position="133"/>
        <end position="154"/>
    </location>
</feature>
<keyword evidence="1" id="KW-0812">Transmembrane</keyword>
<reference evidence="2" key="1">
    <citation type="submission" date="2022-10" db="EMBL/GenBank/DDBJ databases">
        <title>The WGS of Solirubrobacter ginsenosidimutans DSM 21036.</title>
        <authorList>
            <person name="Jiang Z."/>
        </authorList>
    </citation>
    <scope>NUCLEOTIDE SEQUENCE</scope>
    <source>
        <strain evidence="2">DSM 21036</strain>
    </source>
</reference>
<accession>A0A9X3RYV1</accession>
<dbReference type="EMBL" id="JAPDOD010000004">
    <property type="protein sequence ID" value="MDA0160125.1"/>
    <property type="molecule type" value="Genomic_DNA"/>
</dbReference>
<sequence>MGVVYAVLLAFVVVIAWQQFDDARKDADHEATVLTAMYRNADALEGAGPDARPAIRDYVRLVADREWDKMATFHRQDLAADRALGAVWTAFRAIEPRTKSDEAFYDQAVSSLNDATELRRERIATSGRELPTAMWGMLIIGGIISIGFTYFFGVSSFAAQALMVGALAALVGLVLSLILALDLPFTGSVGVGPDAMHDALREFTLISS</sequence>